<dbReference type="SMART" id="SM00640">
    <property type="entry name" value="Glyco_32"/>
    <property type="match status" value="1"/>
</dbReference>
<comment type="similarity">
    <text evidence="1 4">Belongs to the glycosyl hydrolase 32 family.</text>
</comment>
<name>A0A0F4GGI4_9PEZI</name>
<evidence type="ECO:0000259" key="6">
    <source>
        <dbReference type="Pfam" id="PF00251"/>
    </source>
</evidence>
<feature type="chain" id="PRO_5002468398" evidence="5">
    <location>
        <begin position="20"/>
        <end position="634"/>
    </location>
</feature>
<sequence length="634" mass="68971">MPFHEPLAALALLLQGISAFGIDYTAAPPNLTTLFNNTLFYTWRPKTHLLPNFGHIGDPCMQYTDPATGLFHAGYLYSGGAGESGAAAGTTGDLITYVDVNEDPSFIRRGGINDPVAVFDGSVIPAGINGSATLLYTSVSYLPIQWTIPYVKGSETQSLAVSSDGGRNFTKLEFGPVIPGPPFPLTNVTGFRDPYVFQSPQLDRALSSQENAWYNIISGGVHGLGPSLFLFRQYDAEFRDWEYLGELWHEQANSSWGDGTWAGRWGYNFEVGNIFGLDEDGYNAEGEIFTTTGAEWSEEPIIPQVSQFREMLWTAHTLDTSSNGSLKLAPTMAGKLDWGAFAYAAAGKILPANSSASQASGVSHDRFITYLWLTGDNFGTSDFPKVQQGWDGSLTTVRESSVGTISGVVNNNLVNETGSWKISNSSDSTASTVELTTLKQTIAREVYAKIISNAERAFVEPACFVVNGSGVEAFQQSPISKFFMLTTTIRFPASARTSGVKAGLRILGSEHEHTDIYYQFSNESMIVDRSNSSAAASTTPGILANNEAGRFRLFDIATGAGNSSAIEALNLTIIVDNSIVEVYANGRFTLSTWVWSWYEGSTQISFFHEEADGVQYDNTTVYEGLFDAWPLRSY</sequence>
<dbReference type="OrthoDB" id="202537at2759"/>
<comment type="caution">
    <text evidence="8">The sequence shown here is derived from an EMBL/GenBank/DDBJ whole genome shotgun (WGS) entry which is preliminary data.</text>
</comment>
<evidence type="ECO:0000256" key="2">
    <source>
        <dbReference type="ARBA" id="ARBA00022801"/>
    </source>
</evidence>
<dbReference type="AlphaFoldDB" id="A0A0F4GGI4"/>
<dbReference type="InterPro" id="IPR013189">
    <property type="entry name" value="Glyco_hydro_32_C"/>
</dbReference>
<evidence type="ECO:0000313" key="9">
    <source>
        <dbReference type="Proteomes" id="UP000033647"/>
    </source>
</evidence>
<organism evidence="8 9">
    <name type="scientific">Zymoseptoria brevis</name>
    <dbReference type="NCBI Taxonomy" id="1047168"/>
    <lineage>
        <taxon>Eukaryota</taxon>
        <taxon>Fungi</taxon>
        <taxon>Dikarya</taxon>
        <taxon>Ascomycota</taxon>
        <taxon>Pezizomycotina</taxon>
        <taxon>Dothideomycetes</taxon>
        <taxon>Dothideomycetidae</taxon>
        <taxon>Mycosphaerellales</taxon>
        <taxon>Mycosphaerellaceae</taxon>
        <taxon>Zymoseptoria</taxon>
    </lineage>
</organism>
<dbReference type="EMBL" id="LAFY01000613">
    <property type="protein sequence ID" value="KJX96491.1"/>
    <property type="molecule type" value="Genomic_DNA"/>
</dbReference>
<reference evidence="8 9" key="1">
    <citation type="submission" date="2015-03" db="EMBL/GenBank/DDBJ databases">
        <title>RNA-seq based gene annotation and comparative genomics of four Zymoseptoria species reveal species-specific pathogenicity related genes and transposable element activity.</title>
        <authorList>
            <person name="Grandaubert J."/>
            <person name="Bhattacharyya A."/>
            <person name="Stukenbrock E.H."/>
        </authorList>
    </citation>
    <scope>NUCLEOTIDE SEQUENCE [LARGE SCALE GENOMIC DNA]</scope>
    <source>
        <strain evidence="8 9">Zb18110</strain>
    </source>
</reference>
<dbReference type="Pfam" id="PF00251">
    <property type="entry name" value="Glyco_hydro_32N"/>
    <property type="match status" value="1"/>
</dbReference>
<feature type="signal peptide" evidence="5">
    <location>
        <begin position="1"/>
        <end position="19"/>
    </location>
</feature>
<evidence type="ECO:0000313" key="8">
    <source>
        <dbReference type="EMBL" id="KJX96491.1"/>
    </source>
</evidence>
<dbReference type="GO" id="GO:0004575">
    <property type="term" value="F:sucrose alpha-glucosidase activity"/>
    <property type="evidence" value="ECO:0007669"/>
    <property type="project" value="TreeGrafter"/>
</dbReference>
<gene>
    <name evidence="8" type="ORF">TI39_contig621g00003</name>
</gene>
<dbReference type="InterPro" id="IPR013320">
    <property type="entry name" value="ConA-like_dom_sf"/>
</dbReference>
<dbReference type="SUPFAM" id="SSF75005">
    <property type="entry name" value="Arabinanase/levansucrase/invertase"/>
    <property type="match status" value="1"/>
</dbReference>
<dbReference type="InterPro" id="IPR023296">
    <property type="entry name" value="Glyco_hydro_beta-prop_sf"/>
</dbReference>
<dbReference type="InterPro" id="IPR001362">
    <property type="entry name" value="Glyco_hydro_32"/>
</dbReference>
<dbReference type="GO" id="GO:0005987">
    <property type="term" value="P:sucrose catabolic process"/>
    <property type="evidence" value="ECO:0007669"/>
    <property type="project" value="TreeGrafter"/>
</dbReference>
<evidence type="ECO:0000256" key="5">
    <source>
        <dbReference type="SAM" id="SignalP"/>
    </source>
</evidence>
<dbReference type="Gene3D" id="2.60.120.560">
    <property type="entry name" value="Exo-inulinase, domain 1"/>
    <property type="match status" value="1"/>
</dbReference>
<dbReference type="GO" id="GO:0005737">
    <property type="term" value="C:cytoplasm"/>
    <property type="evidence" value="ECO:0007669"/>
    <property type="project" value="TreeGrafter"/>
</dbReference>
<dbReference type="PANTHER" id="PTHR42800">
    <property type="entry name" value="EXOINULINASE INUD (AFU_ORTHOLOGUE AFUA_5G00480)"/>
    <property type="match status" value="1"/>
</dbReference>
<evidence type="ECO:0000256" key="1">
    <source>
        <dbReference type="ARBA" id="ARBA00009902"/>
    </source>
</evidence>
<dbReference type="InterPro" id="IPR013148">
    <property type="entry name" value="Glyco_hydro_32_N"/>
</dbReference>
<accession>A0A0F4GGI4</accession>
<evidence type="ECO:0000256" key="4">
    <source>
        <dbReference type="RuleBase" id="RU362110"/>
    </source>
</evidence>
<keyword evidence="2 4" id="KW-0378">Hydrolase</keyword>
<proteinExistence type="inferred from homology"/>
<keyword evidence="3 4" id="KW-0326">Glycosidase</keyword>
<keyword evidence="5" id="KW-0732">Signal</keyword>
<evidence type="ECO:0000259" key="7">
    <source>
        <dbReference type="Pfam" id="PF08244"/>
    </source>
</evidence>
<dbReference type="STRING" id="1047168.A0A0F4GGI4"/>
<dbReference type="CDD" id="cd18621">
    <property type="entry name" value="GH32_XdINV-like"/>
    <property type="match status" value="1"/>
</dbReference>
<dbReference type="PANTHER" id="PTHR42800:SF3">
    <property type="entry name" value="GLYCOSYL HYDROLASE FAMILY 32 N-TERMINAL DOMAIN-CONTAINING PROTEIN"/>
    <property type="match status" value="1"/>
</dbReference>
<evidence type="ECO:0000256" key="3">
    <source>
        <dbReference type="ARBA" id="ARBA00023295"/>
    </source>
</evidence>
<feature type="domain" description="Glycosyl hydrolase family 32 C-terminal" evidence="7">
    <location>
        <begin position="478"/>
        <end position="622"/>
    </location>
</feature>
<protein>
    <submittedName>
        <fullName evidence="8">Glycoside hydrolase family 32 protein</fullName>
    </submittedName>
</protein>
<keyword evidence="9" id="KW-1185">Reference proteome</keyword>
<feature type="domain" description="Glycosyl hydrolase family 32 N-terminal" evidence="6">
    <location>
        <begin position="49"/>
        <end position="402"/>
    </location>
</feature>
<dbReference type="SUPFAM" id="SSF49899">
    <property type="entry name" value="Concanavalin A-like lectins/glucanases"/>
    <property type="match status" value="1"/>
</dbReference>
<dbReference type="Pfam" id="PF08244">
    <property type="entry name" value="Glyco_hydro_32C"/>
    <property type="match status" value="1"/>
</dbReference>
<dbReference type="Gene3D" id="2.115.10.20">
    <property type="entry name" value="Glycosyl hydrolase domain, family 43"/>
    <property type="match status" value="1"/>
</dbReference>
<dbReference type="Proteomes" id="UP000033647">
    <property type="component" value="Unassembled WGS sequence"/>
</dbReference>